<dbReference type="SUPFAM" id="SSF56808">
    <property type="entry name" value="Ribosomal protein L1"/>
    <property type="match status" value="1"/>
</dbReference>
<dbReference type="Proteomes" id="UP001163046">
    <property type="component" value="Unassembled WGS sequence"/>
</dbReference>
<evidence type="ECO:0000313" key="11">
    <source>
        <dbReference type="EMBL" id="KAJ7340318.1"/>
    </source>
</evidence>
<protein>
    <recommendedName>
        <fullName evidence="10">Ribosomal L1 domain-containing protein 1</fullName>
    </recommendedName>
</protein>
<evidence type="ECO:0000256" key="2">
    <source>
        <dbReference type="ARBA" id="ARBA00022499"/>
    </source>
</evidence>
<dbReference type="FunFam" id="3.40.50.790:FF:000004">
    <property type="entry name" value="Ribosomal L1 domain-containing 1-like 1"/>
    <property type="match status" value="1"/>
</dbReference>
<keyword evidence="12" id="KW-1185">Reference proteome</keyword>
<dbReference type="GO" id="GO:0005730">
    <property type="term" value="C:nucleolus"/>
    <property type="evidence" value="ECO:0007669"/>
    <property type="project" value="UniProtKB-SubCell"/>
</dbReference>
<comment type="caution">
    <text evidence="11">The sequence shown here is derived from an EMBL/GenBank/DDBJ whole genome shotgun (WGS) entry which is preliminary data.</text>
</comment>
<evidence type="ECO:0000256" key="3">
    <source>
        <dbReference type="ARBA" id="ARBA00022553"/>
    </source>
</evidence>
<evidence type="ECO:0000256" key="7">
    <source>
        <dbReference type="ARBA" id="ARBA00023242"/>
    </source>
</evidence>
<dbReference type="CDD" id="cd00403">
    <property type="entry name" value="Ribosomal_L1"/>
    <property type="match status" value="1"/>
</dbReference>
<dbReference type="Gene3D" id="3.30.190.20">
    <property type="match status" value="1"/>
</dbReference>
<evidence type="ECO:0000256" key="5">
    <source>
        <dbReference type="ARBA" id="ARBA00022990"/>
    </source>
</evidence>
<evidence type="ECO:0000256" key="6">
    <source>
        <dbReference type="ARBA" id="ARBA00023054"/>
    </source>
</evidence>
<dbReference type="Pfam" id="PF00687">
    <property type="entry name" value="Ribosomal_L1"/>
    <property type="match status" value="1"/>
</dbReference>
<evidence type="ECO:0000256" key="4">
    <source>
        <dbReference type="ARBA" id="ARBA00022843"/>
    </source>
</evidence>
<dbReference type="PANTHER" id="PTHR23105">
    <property type="entry name" value="RIBOSOMAL PROTEIN L7AE FAMILY MEMBER"/>
    <property type="match status" value="1"/>
</dbReference>
<comment type="subcellular location">
    <subcellularLocation>
        <location evidence="1">Nucleus</location>
        <location evidence="1">Nucleolus</location>
    </subcellularLocation>
</comment>
<dbReference type="AlphaFoldDB" id="A0A9W9YHZ2"/>
<dbReference type="InterPro" id="IPR023674">
    <property type="entry name" value="Ribosomal_uL1-like"/>
</dbReference>
<keyword evidence="2" id="KW-1017">Isopeptide bond</keyword>
<evidence type="ECO:0000256" key="10">
    <source>
        <dbReference type="ARBA" id="ARBA00070787"/>
    </source>
</evidence>
<evidence type="ECO:0000313" key="12">
    <source>
        <dbReference type="Proteomes" id="UP001163046"/>
    </source>
</evidence>
<organism evidence="11 12">
    <name type="scientific">Desmophyllum pertusum</name>
    <dbReference type="NCBI Taxonomy" id="174260"/>
    <lineage>
        <taxon>Eukaryota</taxon>
        <taxon>Metazoa</taxon>
        <taxon>Cnidaria</taxon>
        <taxon>Anthozoa</taxon>
        <taxon>Hexacorallia</taxon>
        <taxon>Scleractinia</taxon>
        <taxon>Caryophylliina</taxon>
        <taxon>Caryophylliidae</taxon>
        <taxon>Desmophyllum</taxon>
    </lineage>
</organism>
<keyword evidence="3" id="KW-0597">Phosphoprotein</keyword>
<keyword evidence="6" id="KW-0175">Coiled coil</keyword>
<keyword evidence="7" id="KW-0539">Nucleus</keyword>
<comment type="similarity">
    <text evidence="9">Belongs to the universal ribosomal protein uL1 family. Highly divergent.</text>
</comment>
<evidence type="ECO:0000256" key="1">
    <source>
        <dbReference type="ARBA" id="ARBA00004604"/>
    </source>
</evidence>
<keyword evidence="4" id="KW-0832">Ubl conjugation</keyword>
<accession>A0A9W9YHZ2</accession>
<evidence type="ECO:0000256" key="9">
    <source>
        <dbReference type="ARBA" id="ARBA00061550"/>
    </source>
</evidence>
<dbReference type="InterPro" id="IPR028364">
    <property type="entry name" value="Ribosomal_uL1/biogenesis"/>
</dbReference>
<name>A0A9W9YHZ2_9CNID</name>
<dbReference type="Gene3D" id="3.40.50.790">
    <property type="match status" value="1"/>
</dbReference>
<gene>
    <name evidence="11" type="primary">RSL1D1</name>
    <name evidence="11" type="ORF">OS493_003054</name>
</gene>
<dbReference type="EMBL" id="MU827778">
    <property type="protein sequence ID" value="KAJ7340318.1"/>
    <property type="molecule type" value="Genomic_DNA"/>
</dbReference>
<dbReference type="InterPro" id="IPR016095">
    <property type="entry name" value="Ribosomal_uL1_3-a/b-sand"/>
</dbReference>
<sequence>MADSRSKAVRESQLDRKQVELAVPALVKFVGEKKGKQLRLLNEHETILLILALKKIPNPDKKPKKIPLPHSLHSDNVEVCLFAKEDSTKTKEMLKSKEVTVKKVISLAKLRKNYQSFEAKRQLCSLYDVFICDDTIYHLLPKLLGKAFFSRKKFPVPVDLKKTNLKKEMDKVLQCSLMTLGHGPCSAIKVAHTGQTIEQAVENVVSAVSEIARIVPRGWNNIQSLNLKTSDSISLPIYTSLPEKSLAIENSQPPNKKRKMKT</sequence>
<keyword evidence="5" id="KW-0007">Acetylation</keyword>
<reference evidence="11" key="1">
    <citation type="submission" date="2023-01" db="EMBL/GenBank/DDBJ databases">
        <title>Genome assembly of the deep-sea coral Lophelia pertusa.</title>
        <authorList>
            <person name="Herrera S."/>
            <person name="Cordes E."/>
        </authorList>
    </citation>
    <scope>NUCLEOTIDE SEQUENCE</scope>
    <source>
        <strain evidence="11">USNM1676648</strain>
        <tissue evidence="11">Polyp</tissue>
    </source>
</reference>
<dbReference type="OrthoDB" id="10251727at2759"/>
<proteinExistence type="inferred from homology"/>
<evidence type="ECO:0000256" key="8">
    <source>
        <dbReference type="ARBA" id="ARBA00054167"/>
    </source>
</evidence>
<dbReference type="GO" id="GO:0003723">
    <property type="term" value="F:RNA binding"/>
    <property type="evidence" value="ECO:0007669"/>
    <property type="project" value="InterPro"/>
</dbReference>
<dbReference type="InterPro" id="IPR050257">
    <property type="entry name" value="eL8/uL1-like"/>
</dbReference>
<comment type="function">
    <text evidence="8">Regulates cellular senescence through inhibition of PTEN translation. Acts as a pro-apoptotic regulator in response to DNA damage.</text>
</comment>